<name>A0A1H7WEH5_9FLAO</name>
<keyword evidence="2" id="KW-1185">Reference proteome</keyword>
<evidence type="ECO:0000313" key="1">
    <source>
        <dbReference type="EMBL" id="SEM19881.1"/>
    </source>
</evidence>
<organism evidence="1 2">
    <name type="scientific">Chryseobacterium taichungense</name>
    <dbReference type="NCBI Taxonomy" id="295069"/>
    <lineage>
        <taxon>Bacteria</taxon>
        <taxon>Pseudomonadati</taxon>
        <taxon>Bacteroidota</taxon>
        <taxon>Flavobacteriia</taxon>
        <taxon>Flavobacteriales</taxon>
        <taxon>Weeksellaceae</taxon>
        <taxon>Chryseobacterium group</taxon>
        <taxon>Chryseobacterium</taxon>
    </lineage>
</organism>
<sequence length="38" mass="4567">MLNLGIIAKKRENNYNIEIVLKFYCQKKQKCLFETIAF</sequence>
<dbReference type="EMBL" id="FOBV01000001">
    <property type="protein sequence ID" value="SEM19881.1"/>
    <property type="molecule type" value="Genomic_DNA"/>
</dbReference>
<reference evidence="2" key="1">
    <citation type="submission" date="2016-10" db="EMBL/GenBank/DDBJ databases">
        <authorList>
            <person name="Varghese N."/>
            <person name="Submissions S."/>
        </authorList>
    </citation>
    <scope>NUCLEOTIDE SEQUENCE [LARGE SCALE GENOMIC DNA]</scope>
    <source>
        <strain evidence="2">DSM 17453</strain>
    </source>
</reference>
<protein>
    <submittedName>
        <fullName evidence="1">Uncharacterized protein</fullName>
    </submittedName>
</protein>
<dbReference type="AlphaFoldDB" id="A0A1H7WEH5"/>
<accession>A0A1H7WEH5</accession>
<evidence type="ECO:0000313" key="2">
    <source>
        <dbReference type="Proteomes" id="UP000199450"/>
    </source>
</evidence>
<gene>
    <name evidence="1" type="ORF">SAMN05421856_101686</name>
</gene>
<proteinExistence type="predicted"/>
<dbReference type="STRING" id="295069.SAMN05421856_101686"/>
<dbReference type="Proteomes" id="UP000199450">
    <property type="component" value="Unassembled WGS sequence"/>
</dbReference>